<keyword evidence="10" id="KW-1185">Reference proteome</keyword>
<dbReference type="InterPro" id="IPR043135">
    <property type="entry name" value="Fur_C"/>
</dbReference>
<dbReference type="SUPFAM" id="SSF46785">
    <property type="entry name" value="Winged helix' DNA-binding domain"/>
    <property type="match status" value="1"/>
</dbReference>
<reference evidence="9" key="2">
    <citation type="submission" date="2023-01" db="EMBL/GenBank/DDBJ databases">
        <title>Draft genome sequence of Litoribrevibacter albus strain NBRC 110071.</title>
        <authorList>
            <person name="Sun Q."/>
            <person name="Mori K."/>
        </authorList>
    </citation>
    <scope>NUCLEOTIDE SEQUENCE</scope>
    <source>
        <strain evidence="9">NBRC 110071</strain>
    </source>
</reference>
<comment type="caution">
    <text evidence="9">The sequence shown here is derived from an EMBL/GenBank/DDBJ whole genome shotgun (WGS) entry which is preliminary data.</text>
</comment>
<organism evidence="9 10">
    <name type="scientific">Litoribrevibacter albus</name>
    <dbReference type="NCBI Taxonomy" id="1473156"/>
    <lineage>
        <taxon>Bacteria</taxon>
        <taxon>Pseudomonadati</taxon>
        <taxon>Pseudomonadota</taxon>
        <taxon>Gammaproteobacteria</taxon>
        <taxon>Oceanospirillales</taxon>
        <taxon>Oceanospirillaceae</taxon>
        <taxon>Litoribrevibacter</taxon>
    </lineage>
</organism>
<protein>
    <submittedName>
        <fullName evidence="9">Transcriptional repressor</fullName>
    </submittedName>
</protein>
<comment type="cofactor">
    <cofactor evidence="8">
        <name>Mn(2+)</name>
        <dbReference type="ChEBI" id="CHEBI:29035"/>
    </cofactor>
    <cofactor evidence="8">
        <name>Fe(2+)</name>
        <dbReference type="ChEBI" id="CHEBI:29033"/>
    </cofactor>
    <text evidence="8">Binds 1 Mn(2+) or Fe(2+) ion per subunit.</text>
</comment>
<evidence type="ECO:0000256" key="8">
    <source>
        <dbReference type="PIRSR" id="PIRSR602481-2"/>
    </source>
</evidence>
<sequence length="174" mass="20025">MEKAFSHHNHQQCQSSAVSQARELCDKEGVRFTKLREQVFSLIWQSHKPITAYQLLDLIKDGDFSATPPTVYRTLDFLLEQGLIHRINSLNAFIGCCQPGEHHTGTFIICEQCEQAEEVDNDEIVRVIKDVSDHHKFRMKRYVTEIYGLCPQCQSENARCQSAGRESTEEEHQS</sequence>
<dbReference type="PANTHER" id="PTHR33202">
    <property type="entry name" value="ZINC UPTAKE REGULATION PROTEIN"/>
    <property type="match status" value="1"/>
</dbReference>
<dbReference type="PANTHER" id="PTHR33202:SF6">
    <property type="entry name" value="ZINC UPTAKE REGULATION PROTEIN"/>
    <property type="match status" value="1"/>
</dbReference>
<keyword evidence="8" id="KW-0408">Iron</keyword>
<keyword evidence="7" id="KW-0479">Metal-binding</keyword>
<keyword evidence="2" id="KW-0678">Repressor</keyword>
<evidence type="ECO:0000256" key="7">
    <source>
        <dbReference type="PIRSR" id="PIRSR602481-1"/>
    </source>
</evidence>
<feature type="binding site" evidence="7">
    <location>
        <position position="113"/>
    </location>
    <ligand>
        <name>Zn(2+)</name>
        <dbReference type="ChEBI" id="CHEBI:29105"/>
    </ligand>
</feature>
<dbReference type="InterPro" id="IPR036390">
    <property type="entry name" value="WH_DNA-bd_sf"/>
</dbReference>
<dbReference type="GO" id="GO:0045892">
    <property type="term" value="P:negative regulation of DNA-templated transcription"/>
    <property type="evidence" value="ECO:0007669"/>
    <property type="project" value="TreeGrafter"/>
</dbReference>
<gene>
    <name evidence="9" type="primary">np20</name>
    <name evidence="9" type="ORF">GCM10007876_34300</name>
</gene>
<keyword evidence="3 7" id="KW-0862">Zinc</keyword>
<dbReference type="EMBL" id="BSNM01000016">
    <property type="protein sequence ID" value="GLQ32951.1"/>
    <property type="molecule type" value="Genomic_DNA"/>
</dbReference>
<dbReference type="GO" id="GO:0005829">
    <property type="term" value="C:cytosol"/>
    <property type="evidence" value="ECO:0007669"/>
    <property type="project" value="TreeGrafter"/>
</dbReference>
<evidence type="ECO:0000256" key="1">
    <source>
        <dbReference type="ARBA" id="ARBA00007957"/>
    </source>
</evidence>
<evidence type="ECO:0000256" key="5">
    <source>
        <dbReference type="ARBA" id="ARBA00023125"/>
    </source>
</evidence>
<dbReference type="InterPro" id="IPR002481">
    <property type="entry name" value="FUR"/>
</dbReference>
<comment type="similarity">
    <text evidence="1">Belongs to the Fur family.</text>
</comment>
<keyword evidence="6" id="KW-0804">Transcription</keyword>
<evidence type="ECO:0000256" key="2">
    <source>
        <dbReference type="ARBA" id="ARBA00022491"/>
    </source>
</evidence>
<feature type="binding site" evidence="8">
    <location>
        <position position="102"/>
    </location>
    <ligand>
        <name>Fe cation</name>
        <dbReference type="ChEBI" id="CHEBI:24875"/>
    </ligand>
</feature>
<accession>A0AA37W9P7</accession>
<feature type="binding site" evidence="7">
    <location>
        <position position="153"/>
    </location>
    <ligand>
        <name>Zn(2+)</name>
        <dbReference type="ChEBI" id="CHEBI:29105"/>
    </ligand>
</feature>
<reference evidence="9" key="1">
    <citation type="journal article" date="2014" name="Int. J. Syst. Evol. Microbiol.">
        <title>Complete genome sequence of Corynebacterium casei LMG S-19264T (=DSM 44701T), isolated from a smear-ripened cheese.</title>
        <authorList>
            <consortium name="US DOE Joint Genome Institute (JGI-PGF)"/>
            <person name="Walter F."/>
            <person name="Albersmeier A."/>
            <person name="Kalinowski J."/>
            <person name="Ruckert C."/>
        </authorList>
    </citation>
    <scope>NUCLEOTIDE SEQUENCE</scope>
    <source>
        <strain evidence="9">NBRC 110071</strain>
    </source>
</reference>
<comment type="cofactor">
    <cofactor evidence="7">
        <name>Zn(2+)</name>
        <dbReference type="ChEBI" id="CHEBI:29105"/>
    </cofactor>
    <text evidence="7">Binds 1 zinc ion per subunit.</text>
</comment>
<feature type="binding site" evidence="7">
    <location>
        <position position="150"/>
    </location>
    <ligand>
        <name>Zn(2+)</name>
        <dbReference type="ChEBI" id="CHEBI:29105"/>
    </ligand>
</feature>
<dbReference type="InterPro" id="IPR036388">
    <property type="entry name" value="WH-like_DNA-bd_sf"/>
</dbReference>
<evidence type="ECO:0000313" key="9">
    <source>
        <dbReference type="EMBL" id="GLQ32951.1"/>
    </source>
</evidence>
<evidence type="ECO:0000313" key="10">
    <source>
        <dbReference type="Proteomes" id="UP001161389"/>
    </source>
</evidence>
<dbReference type="GO" id="GO:0008270">
    <property type="term" value="F:zinc ion binding"/>
    <property type="evidence" value="ECO:0007669"/>
    <property type="project" value="TreeGrafter"/>
</dbReference>
<dbReference type="GO" id="GO:0003700">
    <property type="term" value="F:DNA-binding transcription factor activity"/>
    <property type="evidence" value="ECO:0007669"/>
    <property type="project" value="InterPro"/>
</dbReference>
<dbReference type="AlphaFoldDB" id="A0AA37W9P7"/>
<dbReference type="GO" id="GO:1900376">
    <property type="term" value="P:regulation of secondary metabolite biosynthetic process"/>
    <property type="evidence" value="ECO:0007669"/>
    <property type="project" value="TreeGrafter"/>
</dbReference>
<keyword evidence="5" id="KW-0238">DNA-binding</keyword>
<proteinExistence type="inferred from homology"/>
<dbReference type="RefSeq" id="WP_284383126.1">
    <property type="nucleotide sequence ID" value="NZ_BSNM01000016.1"/>
</dbReference>
<dbReference type="Pfam" id="PF01475">
    <property type="entry name" value="FUR"/>
    <property type="match status" value="1"/>
</dbReference>
<name>A0AA37W9P7_9GAMM</name>
<dbReference type="Proteomes" id="UP001161389">
    <property type="component" value="Unassembled WGS sequence"/>
</dbReference>
<evidence type="ECO:0000256" key="6">
    <source>
        <dbReference type="ARBA" id="ARBA00023163"/>
    </source>
</evidence>
<dbReference type="GO" id="GO:0000976">
    <property type="term" value="F:transcription cis-regulatory region binding"/>
    <property type="evidence" value="ECO:0007669"/>
    <property type="project" value="TreeGrafter"/>
</dbReference>
<dbReference type="Gene3D" id="1.10.10.10">
    <property type="entry name" value="Winged helix-like DNA-binding domain superfamily/Winged helix DNA-binding domain"/>
    <property type="match status" value="1"/>
</dbReference>
<dbReference type="Gene3D" id="3.30.1490.190">
    <property type="match status" value="1"/>
</dbReference>
<dbReference type="CDD" id="cd07153">
    <property type="entry name" value="Fur_like"/>
    <property type="match status" value="1"/>
</dbReference>
<feature type="binding site" evidence="7">
    <location>
        <position position="110"/>
    </location>
    <ligand>
        <name>Zn(2+)</name>
        <dbReference type="ChEBI" id="CHEBI:29105"/>
    </ligand>
</feature>
<evidence type="ECO:0000256" key="3">
    <source>
        <dbReference type="ARBA" id="ARBA00022833"/>
    </source>
</evidence>
<keyword evidence="4" id="KW-0805">Transcription regulation</keyword>
<evidence type="ECO:0000256" key="4">
    <source>
        <dbReference type="ARBA" id="ARBA00023015"/>
    </source>
</evidence>